<evidence type="ECO:0000313" key="2">
    <source>
        <dbReference type="Proteomes" id="UP000215224"/>
    </source>
</evidence>
<dbReference type="STRING" id="1314751.GCA_001591425_00197"/>
<dbReference type="Proteomes" id="UP000215224">
    <property type="component" value="Chromosome"/>
</dbReference>
<organism evidence="1 2">
    <name type="scientific">Sutcliffiella cohnii</name>
    <dbReference type="NCBI Taxonomy" id="33932"/>
    <lineage>
        <taxon>Bacteria</taxon>
        <taxon>Bacillati</taxon>
        <taxon>Bacillota</taxon>
        <taxon>Bacilli</taxon>
        <taxon>Bacillales</taxon>
        <taxon>Bacillaceae</taxon>
        <taxon>Sutcliffiella</taxon>
    </lineage>
</organism>
<protein>
    <recommendedName>
        <fullName evidence="3">Branched-chain amino acid aminotransferase</fullName>
    </recommendedName>
</protein>
<proteinExistence type="predicted"/>
<sequence length="154" mass="18146">MENLLFKDVYIERSHKETDEVIAMETSAFLEEKISFLIEKDHIAEYIYVEMDAFTKLKVEGVCIELDDIFRTYNVMIGLPVQKKHEDKIKSYFNDILHSDELKFAAMFNQNDGLWDINFTLNYVEAFDDNMTVKEALTVIYNVINNLIQLINEK</sequence>
<dbReference type="EMBL" id="CP018866">
    <property type="protein sequence ID" value="AST91878.1"/>
    <property type="molecule type" value="Genomic_DNA"/>
</dbReference>
<evidence type="ECO:0000313" key="1">
    <source>
        <dbReference type="EMBL" id="AST91878.1"/>
    </source>
</evidence>
<evidence type="ECO:0008006" key="3">
    <source>
        <dbReference type="Google" id="ProtNLM"/>
    </source>
</evidence>
<name>A0A223KRA8_9BACI</name>
<accession>A0A223KRA8</accession>
<dbReference type="RefSeq" id="WP_066410986.1">
    <property type="nucleotide sequence ID" value="NZ_CP018866.1"/>
</dbReference>
<dbReference type="KEGG" id="bcoh:BC6307_11610"/>
<dbReference type="AlphaFoldDB" id="A0A223KRA8"/>
<reference evidence="1 2" key="1">
    <citation type="submission" date="2016-12" db="EMBL/GenBank/DDBJ databases">
        <title>The whole genome sequencing and assembly of Bacillus cohnii DSM 6307T strain.</title>
        <authorList>
            <person name="Lee Y.-J."/>
            <person name="Yi H."/>
            <person name="Bahn Y.-S."/>
            <person name="Kim J.F."/>
            <person name="Lee D.-W."/>
        </authorList>
    </citation>
    <scope>NUCLEOTIDE SEQUENCE [LARGE SCALE GENOMIC DNA]</scope>
    <source>
        <strain evidence="1 2">DSM 6307</strain>
    </source>
</reference>
<keyword evidence="2" id="KW-1185">Reference proteome</keyword>
<gene>
    <name evidence="1" type="ORF">BC6307_11610</name>
</gene>